<sequence length="75" mass="8616">MFTQTIIPDKASITIQLPESFVGEEVRVIAVVEKKTDVMKSLSDRLKAVKDKYSVYPRVNLSDFTFDREEANDFD</sequence>
<name>A0A4R5DDZ4_9BACT</name>
<gene>
    <name evidence="1" type="ORF">E0F88_23375</name>
</gene>
<dbReference type="RefSeq" id="WP_131960709.1">
    <property type="nucleotide sequence ID" value="NZ_SMFL01000010.1"/>
</dbReference>
<dbReference type="AlphaFoldDB" id="A0A4R5DDZ4"/>
<dbReference type="OrthoDB" id="965382at2"/>
<dbReference type="EMBL" id="SMFL01000010">
    <property type="protein sequence ID" value="TDE11999.1"/>
    <property type="molecule type" value="Genomic_DNA"/>
</dbReference>
<reference evidence="1 2" key="1">
    <citation type="submission" date="2019-03" db="EMBL/GenBank/DDBJ databases">
        <title>Dyadobacter AR-3-6 sp. nov., isolated from arctic soil.</title>
        <authorList>
            <person name="Chaudhary D.K."/>
        </authorList>
    </citation>
    <scope>NUCLEOTIDE SEQUENCE [LARGE SCALE GENOMIC DNA]</scope>
    <source>
        <strain evidence="1 2">AR-3-6</strain>
    </source>
</reference>
<protein>
    <submittedName>
        <fullName evidence="1">Uncharacterized protein</fullName>
    </submittedName>
</protein>
<organism evidence="1 2">
    <name type="scientific">Dyadobacter psychrotolerans</name>
    <dbReference type="NCBI Taxonomy" id="2541721"/>
    <lineage>
        <taxon>Bacteria</taxon>
        <taxon>Pseudomonadati</taxon>
        <taxon>Bacteroidota</taxon>
        <taxon>Cytophagia</taxon>
        <taxon>Cytophagales</taxon>
        <taxon>Spirosomataceae</taxon>
        <taxon>Dyadobacter</taxon>
    </lineage>
</organism>
<accession>A0A4R5DDZ4</accession>
<evidence type="ECO:0000313" key="2">
    <source>
        <dbReference type="Proteomes" id="UP000294850"/>
    </source>
</evidence>
<proteinExistence type="predicted"/>
<comment type="caution">
    <text evidence="1">The sequence shown here is derived from an EMBL/GenBank/DDBJ whole genome shotgun (WGS) entry which is preliminary data.</text>
</comment>
<evidence type="ECO:0000313" key="1">
    <source>
        <dbReference type="EMBL" id="TDE11999.1"/>
    </source>
</evidence>
<dbReference type="Proteomes" id="UP000294850">
    <property type="component" value="Unassembled WGS sequence"/>
</dbReference>
<keyword evidence="2" id="KW-1185">Reference proteome</keyword>